<evidence type="ECO:0000256" key="1">
    <source>
        <dbReference type="SAM" id="MobiDB-lite"/>
    </source>
</evidence>
<feature type="compositionally biased region" description="Gly residues" evidence="1">
    <location>
        <begin position="73"/>
        <end position="82"/>
    </location>
</feature>
<feature type="non-terminal residue" evidence="2">
    <location>
        <position position="82"/>
    </location>
</feature>
<dbReference type="OrthoDB" id="3263868at2759"/>
<dbReference type="Proteomes" id="UP000076532">
    <property type="component" value="Unassembled WGS sequence"/>
</dbReference>
<organism evidence="2 3">
    <name type="scientific">Athelia psychrophila</name>
    <dbReference type="NCBI Taxonomy" id="1759441"/>
    <lineage>
        <taxon>Eukaryota</taxon>
        <taxon>Fungi</taxon>
        <taxon>Dikarya</taxon>
        <taxon>Basidiomycota</taxon>
        <taxon>Agaricomycotina</taxon>
        <taxon>Agaricomycetes</taxon>
        <taxon>Agaricomycetidae</taxon>
        <taxon>Atheliales</taxon>
        <taxon>Atheliaceae</taxon>
        <taxon>Athelia</taxon>
    </lineage>
</organism>
<protein>
    <submittedName>
        <fullName evidence="2">Uncharacterized protein</fullName>
    </submittedName>
</protein>
<accession>A0A165WJQ5</accession>
<evidence type="ECO:0000313" key="2">
    <source>
        <dbReference type="EMBL" id="KZP07691.1"/>
    </source>
</evidence>
<evidence type="ECO:0000313" key="3">
    <source>
        <dbReference type="Proteomes" id="UP000076532"/>
    </source>
</evidence>
<sequence>MEGIPAPDIADCKRRKEIELGLSAGSISPQAKRPKTESKLLSEAELAAQLAAHKALMGRDGGGRGAPTHDGSGEGASQGGVY</sequence>
<dbReference type="STRING" id="436010.A0A165WJQ5"/>
<dbReference type="EMBL" id="KV417742">
    <property type="protein sequence ID" value="KZP07691.1"/>
    <property type="molecule type" value="Genomic_DNA"/>
</dbReference>
<name>A0A165WJQ5_9AGAM</name>
<proteinExistence type="predicted"/>
<feature type="region of interest" description="Disordered" evidence="1">
    <location>
        <begin position="55"/>
        <end position="82"/>
    </location>
</feature>
<reference evidence="2 3" key="1">
    <citation type="journal article" date="2016" name="Mol. Biol. Evol.">
        <title>Comparative Genomics of Early-Diverging Mushroom-Forming Fungi Provides Insights into the Origins of Lignocellulose Decay Capabilities.</title>
        <authorList>
            <person name="Nagy L.G."/>
            <person name="Riley R."/>
            <person name="Tritt A."/>
            <person name="Adam C."/>
            <person name="Daum C."/>
            <person name="Floudas D."/>
            <person name="Sun H."/>
            <person name="Yadav J.S."/>
            <person name="Pangilinan J."/>
            <person name="Larsson K.H."/>
            <person name="Matsuura K."/>
            <person name="Barry K."/>
            <person name="Labutti K."/>
            <person name="Kuo R."/>
            <person name="Ohm R.A."/>
            <person name="Bhattacharya S.S."/>
            <person name="Shirouzu T."/>
            <person name="Yoshinaga Y."/>
            <person name="Martin F.M."/>
            <person name="Grigoriev I.V."/>
            <person name="Hibbett D.S."/>
        </authorList>
    </citation>
    <scope>NUCLEOTIDE SEQUENCE [LARGE SCALE GENOMIC DNA]</scope>
    <source>
        <strain evidence="2 3">CBS 109695</strain>
    </source>
</reference>
<gene>
    <name evidence="2" type="ORF">FIBSPDRAFT_965413</name>
</gene>
<keyword evidence="3" id="KW-1185">Reference proteome</keyword>
<dbReference type="AlphaFoldDB" id="A0A165WJQ5"/>